<keyword evidence="2" id="KW-0812">Transmembrane</keyword>
<feature type="region of interest" description="Disordered" evidence="1">
    <location>
        <begin position="564"/>
        <end position="723"/>
    </location>
</feature>
<feature type="transmembrane region" description="Helical" evidence="2">
    <location>
        <begin position="202"/>
        <end position="221"/>
    </location>
</feature>
<feature type="compositionally biased region" description="Polar residues" evidence="1">
    <location>
        <begin position="601"/>
        <end position="616"/>
    </location>
</feature>
<dbReference type="EMBL" id="JN093097">
    <property type="protein sequence ID" value="AET25229.1"/>
    <property type="molecule type" value="Genomic_DNA"/>
</dbReference>
<evidence type="ECO:0000256" key="1">
    <source>
        <dbReference type="SAM" id="MobiDB-lite"/>
    </source>
</evidence>
<feature type="transmembrane region" description="Helical" evidence="2">
    <location>
        <begin position="371"/>
        <end position="390"/>
    </location>
</feature>
<evidence type="ECO:0000313" key="3">
    <source>
        <dbReference type="EMBL" id="AET25229.1"/>
    </source>
</evidence>
<geneLocation type="plasmid" evidence="3">
    <name>pFiD188</name>
</geneLocation>
<organism evidence="3">
    <name type="scientific">Rhodococcoides fascians D188</name>
    <dbReference type="NCBI Taxonomy" id="1051973"/>
    <lineage>
        <taxon>Bacteria</taxon>
        <taxon>Bacillati</taxon>
        <taxon>Actinomycetota</taxon>
        <taxon>Actinomycetes</taxon>
        <taxon>Mycobacteriales</taxon>
        <taxon>Nocardiaceae</taxon>
        <taxon>Rhodococcoides</taxon>
    </lineage>
</organism>
<feature type="transmembrane region" description="Helical" evidence="2">
    <location>
        <begin position="402"/>
        <end position="426"/>
    </location>
</feature>
<keyword evidence="2" id="KW-1133">Transmembrane helix</keyword>
<keyword evidence="3" id="KW-0614">Plasmid</keyword>
<keyword evidence="2" id="KW-0472">Membrane</keyword>
<feature type="transmembrane region" description="Helical" evidence="2">
    <location>
        <begin position="438"/>
        <end position="456"/>
    </location>
</feature>
<sequence>MMSKRVVRRPGSIGGGVKMVLELVLWSWIPRSWCSVLARFLGPVFKWVVASRIRRAIVTGVAVWHMIGLLAIALASPAHADPGETLPTNSTFSWMEVRDSHGILVWDYFMSIDEGSVGHPMYTVFSTFIMLEYEVYRGVTGFAIWFVTYALRFEWLELLTAPFRSIGDAMQTVTDQFQLTGLLLTAAAGIGAWWVIRGRWTTGVYELLMAAAIAAAAVGILSNPVERVAGQDGLIMQARDAGVQLAAGLANKGDTTSSSDELIDQISEQMADTFIRQPTQLLNFGRVIDGSPDGERCTQAWDAGHEKADGNTRDTLKDNIKGCGGEGAKQMKDFADHPGPGQVGSGVAMLLAGVILLGFATILAFTLILAVLTALASAVKGIVVTVVGILPGSGRGALWKTLAAVLMSMVIVIFAVVFLVGYMIVIGQLFRGDGDSPLMMKFILTDIVLIAGIILYRRAVKGLRKASDALARKLGSRPGAAPTAISTKTPTSPLAQAAYAGQVARQAYQGGKGLAKTASHATARTAKASKALVDGTAAASSAATLGTAAVVYSAGKIATAGVKKVVGRRSDAKATQAATDTTNASETHPSLRKPINIDLPPTQSVVGSGHSHTPVSSPVGDRSAVRSHGDKTTNAPGIKRPVATAPALSTPGNREVRASRATVTGPGGGRFREYSTDEGSPLLLPDRSTRPSSAPRRARPTVQPGATTNPTEILHRAASGARR</sequence>
<proteinExistence type="predicted"/>
<protein>
    <submittedName>
        <fullName evidence="3">Uncharacterized protein</fullName>
    </submittedName>
</protein>
<feature type="transmembrane region" description="Helical" evidence="2">
    <location>
        <begin position="347"/>
        <end position="365"/>
    </location>
</feature>
<feature type="transmembrane region" description="Helical" evidence="2">
    <location>
        <begin position="56"/>
        <end position="76"/>
    </location>
</feature>
<feature type="compositionally biased region" description="Low complexity" evidence="1">
    <location>
        <begin position="573"/>
        <end position="584"/>
    </location>
</feature>
<evidence type="ECO:0000256" key="2">
    <source>
        <dbReference type="SAM" id="Phobius"/>
    </source>
</evidence>
<reference evidence="3" key="5">
    <citation type="journal article" date="2012" name="Mol. Plant Microbe Interact.">
        <title>pFiD188, the linear virulence plasmid of Rhodococcus fascians D188.</title>
        <authorList>
            <person name="Francis I."/>
            <person name="De Keyser A."/>
            <person name="De Backer P."/>
            <person name="Simon-Mateo C."/>
            <person name="Kalkus J."/>
            <person name="Pertry I."/>
            <person name="Ardiles-Diaz W."/>
            <person name="De Rycke R."/>
            <person name="Vandeputte O.M."/>
            <person name="El Jaziri M."/>
            <person name="Holsters M."/>
            <person name="Vereecke D."/>
        </authorList>
    </citation>
    <scope>NUCLEOTIDE SEQUENCE</scope>
    <source>
        <strain evidence="3">D188</strain>
        <plasmid evidence="3">pFiD188</plasmid>
    </source>
</reference>
<reference evidence="3" key="2">
    <citation type="journal article" date="2010" name="Mol. Plant Microbe Interact.">
        <title>Rhodococcus fascians impacts plant development through the dynamic fas-mediated production of a cytokinin mix.</title>
        <authorList>
            <person name="Pertry I."/>
            <person name="Vaclavikova K."/>
            <person name="Gemrotova M."/>
            <person name="Spichal L."/>
            <person name="Galuszka P."/>
            <person name="Depuydt S."/>
            <person name="Temmerman W."/>
            <person name="Stes E."/>
            <person name="De Keyser A."/>
            <person name="Riefler M."/>
            <person name="Biondi S."/>
            <person name="Novak O."/>
            <person name="Schmulling T."/>
            <person name="Strnad M."/>
            <person name="Tarkowski P."/>
            <person name="Holsters M."/>
            <person name="Vereecke D."/>
        </authorList>
    </citation>
    <scope>NUCLEOTIDE SEQUENCE</scope>
    <source>
        <strain evidence="3">D188</strain>
        <plasmid evidence="3">pFiD188</plasmid>
    </source>
</reference>
<reference evidence="3" key="4">
    <citation type="submission" date="2011-06" db="EMBL/GenBank/DDBJ databases">
        <authorList>
            <person name="Vereecke D.M."/>
        </authorList>
    </citation>
    <scope>NUCLEOTIDE SEQUENCE</scope>
    <source>
        <strain evidence="3">D188</strain>
        <plasmid evidence="3">pFiD188</plasmid>
    </source>
</reference>
<reference evidence="3" key="3">
    <citation type="journal article" date="2011" name="Annu. Rev. Phytopathol.">
        <title>A successful bacterial coup d'etat: how Rhodococcus fascians redirects plant development.</title>
        <authorList>
            <person name="Stes E."/>
            <person name="Vandeputte O.M."/>
            <person name="El Jaziri M."/>
            <person name="Holsters M."/>
            <person name="Vereecke D."/>
        </authorList>
    </citation>
    <scope>NUCLEOTIDE SEQUENCE</scope>
    <source>
        <strain evidence="3">D188</strain>
        <plasmid evidence="3">pFiD188</plasmid>
    </source>
</reference>
<gene>
    <name evidence="3" type="ORF">pFi_093</name>
</gene>
<feature type="transmembrane region" description="Helical" evidence="2">
    <location>
        <begin position="177"/>
        <end position="196"/>
    </location>
</feature>
<dbReference type="AlphaFoldDB" id="G8JYV8"/>
<reference evidence="3" key="1">
    <citation type="journal article" date="2009" name="Proc. Natl. Acad. Sci. U.S.A.">
        <title>Identification of Rhodococcus fascians cytokinins and their modus operandi to reshape the plant.</title>
        <authorList>
            <person name="Pertry I."/>
            <person name="Vaclavikova K."/>
            <person name="Depuydt S."/>
            <person name="Galuszka P."/>
            <person name="Spichal L."/>
            <person name="Temmerman W."/>
            <person name="Stes E."/>
            <person name="Schmulling T."/>
            <person name="Kakimoto T."/>
            <person name="Van Montagu M.C."/>
            <person name="Strnad M."/>
            <person name="Holsters M."/>
            <person name="Tarkowski P."/>
            <person name="Vereecke D."/>
        </authorList>
    </citation>
    <scope>NUCLEOTIDE SEQUENCE</scope>
    <source>
        <strain evidence="3">D188</strain>
        <plasmid evidence="3">pFiD188</plasmid>
    </source>
</reference>
<name>G8JYV8_RHOFA</name>
<accession>G8JYV8</accession>